<sequence>MSFRPDLSFSPASARVRVLAGLYRAFAEHEKRQAYPESVAQAHADFAVASGEQGPALRRGSFTGGGRQDADVTHPAAG</sequence>
<name>A0ABN3EJQ7_9ACTN</name>
<dbReference type="EMBL" id="BAAATR010000025">
    <property type="protein sequence ID" value="GAA2260426.1"/>
    <property type="molecule type" value="Genomic_DNA"/>
</dbReference>
<evidence type="ECO:0000313" key="2">
    <source>
        <dbReference type="EMBL" id="GAA2260426.1"/>
    </source>
</evidence>
<evidence type="ECO:0000313" key="3">
    <source>
        <dbReference type="Proteomes" id="UP001500305"/>
    </source>
</evidence>
<feature type="region of interest" description="Disordered" evidence="1">
    <location>
        <begin position="49"/>
        <end position="78"/>
    </location>
</feature>
<proteinExistence type="predicted"/>
<gene>
    <name evidence="2" type="ORF">GCM10010430_50620</name>
</gene>
<evidence type="ECO:0000256" key="1">
    <source>
        <dbReference type="SAM" id="MobiDB-lite"/>
    </source>
</evidence>
<keyword evidence="3" id="KW-1185">Reference proteome</keyword>
<dbReference type="Proteomes" id="UP001500305">
    <property type="component" value="Unassembled WGS sequence"/>
</dbReference>
<comment type="caution">
    <text evidence="2">The sequence shown here is derived from an EMBL/GenBank/DDBJ whole genome shotgun (WGS) entry which is preliminary data.</text>
</comment>
<protein>
    <submittedName>
        <fullName evidence="2">Uncharacterized protein</fullName>
    </submittedName>
</protein>
<reference evidence="2 3" key="1">
    <citation type="journal article" date="2019" name="Int. J. Syst. Evol. Microbiol.">
        <title>The Global Catalogue of Microorganisms (GCM) 10K type strain sequencing project: providing services to taxonomists for standard genome sequencing and annotation.</title>
        <authorList>
            <consortium name="The Broad Institute Genomics Platform"/>
            <consortium name="The Broad Institute Genome Sequencing Center for Infectious Disease"/>
            <person name="Wu L."/>
            <person name="Ma J."/>
        </authorList>
    </citation>
    <scope>NUCLEOTIDE SEQUENCE [LARGE SCALE GENOMIC DNA]</scope>
    <source>
        <strain evidence="2 3">JCM 7356</strain>
    </source>
</reference>
<accession>A0ABN3EJQ7</accession>
<organism evidence="2 3">
    <name type="scientific">Kitasatospora cystarginea</name>
    <dbReference type="NCBI Taxonomy" id="58350"/>
    <lineage>
        <taxon>Bacteria</taxon>
        <taxon>Bacillati</taxon>
        <taxon>Actinomycetota</taxon>
        <taxon>Actinomycetes</taxon>
        <taxon>Kitasatosporales</taxon>
        <taxon>Streptomycetaceae</taxon>
        <taxon>Kitasatospora</taxon>
    </lineage>
</organism>